<comment type="subcellular location">
    <subcellularLocation>
        <location evidence="1">Nucleus</location>
    </subcellularLocation>
</comment>
<dbReference type="EMBL" id="VOIH02000001">
    <property type="protein sequence ID" value="KAF3457936.1"/>
    <property type="molecule type" value="Genomic_DNA"/>
</dbReference>
<keyword evidence="5" id="KW-1185">Reference proteome</keyword>
<evidence type="ECO:0000256" key="1">
    <source>
        <dbReference type="ARBA" id="ARBA00004123"/>
    </source>
</evidence>
<protein>
    <recommendedName>
        <fullName evidence="3">KANL2-like probable zinc-finger domain-containing protein</fullName>
    </recommendedName>
</protein>
<feature type="domain" description="KANL2-like probable zinc-finger" evidence="3">
    <location>
        <begin position="118"/>
        <end position="154"/>
    </location>
</feature>
<sequence>MADHPESPPSPSPPSPITIDGLERDLALAKSNILSRREVLERRSRHCKQLARLYRKHYWVIMDMVKHKHRDYYWTYGKSPFKENHNSNSNCPADNAKLGLGFDNTTVGDAGGDEIKRCKVNGCKTKAMALTRFCHAHILSDPKQKLYKACSGVLKRLSFKDLRVSEL</sequence>
<name>A0A8K0HRR7_9ROSA</name>
<dbReference type="Pfam" id="PF13891">
    <property type="entry name" value="zf-C3HC3H_KANSL2"/>
    <property type="match status" value="1"/>
</dbReference>
<dbReference type="PANTHER" id="PTHR13453:SF7">
    <property type="entry name" value="KAT8 REGULATORY NSL COMPLEX SUBUNIT 2"/>
    <property type="match status" value="1"/>
</dbReference>
<evidence type="ECO:0000259" key="3">
    <source>
        <dbReference type="Pfam" id="PF13891"/>
    </source>
</evidence>
<evidence type="ECO:0000256" key="2">
    <source>
        <dbReference type="ARBA" id="ARBA00023242"/>
    </source>
</evidence>
<evidence type="ECO:0000313" key="5">
    <source>
        <dbReference type="Proteomes" id="UP000796880"/>
    </source>
</evidence>
<organism evidence="4 5">
    <name type="scientific">Rhamnella rubrinervis</name>
    <dbReference type="NCBI Taxonomy" id="2594499"/>
    <lineage>
        <taxon>Eukaryota</taxon>
        <taxon>Viridiplantae</taxon>
        <taxon>Streptophyta</taxon>
        <taxon>Embryophyta</taxon>
        <taxon>Tracheophyta</taxon>
        <taxon>Spermatophyta</taxon>
        <taxon>Magnoliopsida</taxon>
        <taxon>eudicotyledons</taxon>
        <taxon>Gunneridae</taxon>
        <taxon>Pentapetalae</taxon>
        <taxon>rosids</taxon>
        <taxon>fabids</taxon>
        <taxon>Rosales</taxon>
        <taxon>Rhamnaceae</taxon>
        <taxon>rhamnoid group</taxon>
        <taxon>Rhamneae</taxon>
        <taxon>Rhamnella</taxon>
    </lineage>
</organism>
<evidence type="ECO:0000313" key="4">
    <source>
        <dbReference type="EMBL" id="KAF3457936.1"/>
    </source>
</evidence>
<dbReference type="GO" id="GO:0044545">
    <property type="term" value="C:NSL complex"/>
    <property type="evidence" value="ECO:0007669"/>
    <property type="project" value="TreeGrafter"/>
</dbReference>
<dbReference type="PANTHER" id="PTHR13453">
    <property type="entry name" value="KAT8 REGULATORY NSL COMPLEX SUBUNIT 2"/>
    <property type="match status" value="1"/>
</dbReference>
<comment type="caution">
    <text evidence="4">The sequence shown here is derived from an EMBL/GenBank/DDBJ whole genome shotgun (WGS) entry which is preliminary data.</text>
</comment>
<dbReference type="AlphaFoldDB" id="A0A8K0HRR7"/>
<dbReference type="OrthoDB" id="677315at2759"/>
<dbReference type="GO" id="GO:0005634">
    <property type="term" value="C:nucleus"/>
    <property type="evidence" value="ECO:0007669"/>
    <property type="project" value="UniProtKB-SubCell"/>
</dbReference>
<accession>A0A8K0HRR7</accession>
<proteinExistence type="predicted"/>
<keyword evidence="2" id="KW-0539">Nucleus</keyword>
<reference evidence="4" key="1">
    <citation type="submission" date="2020-03" db="EMBL/GenBank/DDBJ databases">
        <title>A high-quality chromosome-level genome assembly of a woody plant with both climbing and erect habits, Rhamnella rubrinervis.</title>
        <authorList>
            <person name="Lu Z."/>
            <person name="Yang Y."/>
            <person name="Zhu X."/>
            <person name="Sun Y."/>
        </authorList>
    </citation>
    <scope>NUCLEOTIDE SEQUENCE</scope>
    <source>
        <strain evidence="4">BYM</strain>
        <tissue evidence="4">Leaf</tissue>
    </source>
</reference>
<dbReference type="InterPro" id="IPR025927">
    <property type="entry name" value="Znf_KANL2-like"/>
</dbReference>
<gene>
    <name evidence="4" type="ORF">FNV43_RR02597</name>
</gene>
<dbReference type="InterPro" id="IPR026316">
    <property type="entry name" value="NSL2"/>
</dbReference>
<dbReference type="Proteomes" id="UP000796880">
    <property type="component" value="Unassembled WGS sequence"/>
</dbReference>